<dbReference type="InterPro" id="IPR050959">
    <property type="entry name" value="MarA-like"/>
</dbReference>
<dbReference type="HOGENOM" id="CLU_000445_81_1_0"/>
<dbReference type="Proteomes" id="UP000000845">
    <property type="component" value="Chromosome"/>
</dbReference>
<dbReference type="InterPro" id="IPR011256">
    <property type="entry name" value="Reg_factor_effector_dom_sf"/>
</dbReference>
<dbReference type="Pfam" id="PF06445">
    <property type="entry name" value="GyrI-like"/>
    <property type="match status" value="1"/>
</dbReference>
<evidence type="ECO:0000256" key="1">
    <source>
        <dbReference type="ARBA" id="ARBA00023015"/>
    </source>
</evidence>
<accession>D1ARB2</accession>
<evidence type="ECO:0000313" key="5">
    <source>
        <dbReference type="EMBL" id="ACZ10398.1"/>
    </source>
</evidence>
<dbReference type="EMBL" id="CP001739">
    <property type="protein sequence ID" value="ACZ10398.1"/>
    <property type="molecule type" value="Genomic_DNA"/>
</dbReference>
<dbReference type="InterPro" id="IPR029442">
    <property type="entry name" value="GyrI-like"/>
</dbReference>
<dbReference type="InterPro" id="IPR018062">
    <property type="entry name" value="HTH_AraC-typ_CS"/>
</dbReference>
<dbReference type="GO" id="GO:0003700">
    <property type="term" value="F:DNA-binding transcription factor activity"/>
    <property type="evidence" value="ECO:0007669"/>
    <property type="project" value="InterPro"/>
</dbReference>
<dbReference type="Pfam" id="PF12833">
    <property type="entry name" value="HTH_18"/>
    <property type="match status" value="1"/>
</dbReference>
<dbReference type="KEGG" id="str:Sterm_3564"/>
<dbReference type="InterPro" id="IPR018060">
    <property type="entry name" value="HTH_AraC"/>
</dbReference>
<dbReference type="PROSITE" id="PS01124">
    <property type="entry name" value="HTH_ARAC_FAMILY_2"/>
    <property type="match status" value="1"/>
</dbReference>
<organism evidence="5 6">
    <name type="scientific">Sebaldella termitidis (strain ATCC 33386 / NCTC 11300)</name>
    <dbReference type="NCBI Taxonomy" id="526218"/>
    <lineage>
        <taxon>Bacteria</taxon>
        <taxon>Fusobacteriati</taxon>
        <taxon>Fusobacteriota</taxon>
        <taxon>Fusobacteriia</taxon>
        <taxon>Fusobacteriales</taxon>
        <taxon>Leptotrichiaceae</taxon>
        <taxon>Sebaldella</taxon>
    </lineage>
</organism>
<dbReference type="PROSITE" id="PS00041">
    <property type="entry name" value="HTH_ARAC_FAMILY_1"/>
    <property type="match status" value="1"/>
</dbReference>
<dbReference type="eggNOG" id="COG2207">
    <property type="taxonomic scope" value="Bacteria"/>
</dbReference>
<proteinExistence type="predicted"/>
<keyword evidence="1" id="KW-0805">Transcription regulation</keyword>
<reference evidence="5 6" key="2">
    <citation type="journal article" date="2010" name="Stand. Genomic Sci.">
        <title>Complete genome sequence of Sebaldella termitidis type strain (NCTC 11300).</title>
        <authorList>
            <person name="Harmon-Smith M."/>
            <person name="Celia L."/>
            <person name="Chertkov O."/>
            <person name="Lapidus A."/>
            <person name="Copeland A."/>
            <person name="Glavina Del Rio T."/>
            <person name="Nolan M."/>
            <person name="Lucas S."/>
            <person name="Tice H."/>
            <person name="Cheng J.F."/>
            <person name="Han C."/>
            <person name="Detter J.C."/>
            <person name="Bruce D."/>
            <person name="Goodwin L."/>
            <person name="Pitluck S."/>
            <person name="Pati A."/>
            <person name="Liolios K."/>
            <person name="Ivanova N."/>
            <person name="Mavromatis K."/>
            <person name="Mikhailova N."/>
            <person name="Chen A."/>
            <person name="Palaniappan K."/>
            <person name="Land M."/>
            <person name="Hauser L."/>
            <person name="Chang Y.J."/>
            <person name="Jeffries C.D."/>
            <person name="Brettin T."/>
            <person name="Goker M."/>
            <person name="Beck B."/>
            <person name="Bristow J."/>
            <person name="Eisen J.A."/>
            <person name="Markowitz V."/>
            <person name="Hugenholtz P."/>
            <person name="Kyrpides N.C."/>
            <person name="Klenk H.P."/>
            <person name="Chen F."/>
        </authorList>
    </citation>
    <scope>NUCLEOTIDE SEQUENCE [LARGE SCALE GENOMIC DNA]</scope>
    <source>
        <strain evidence="6">ATCC 33386 / NCTC 11300</strain>
    </source>
</reference>
<dbReference type="RefSeq" id="WP_012862980.1">
    <property type="nucleotide sequence ID" value="NC_013517.1"/>
</dbReference>
<dbReference type="eggNOG" id="COG3708">
    <property type="taxonomic scope" value="Bacteria"/>
</dbReference>
<dbReference type="Gene3D" id="3.20.80.10">
    <property type="entry name" value="Regulatory factor, effector binding domain"/>
    <property type="match status" value="1"/>
</dbReference>
<dbReference type="InterPro" id="IPR009057">
    <property type="entry name" value="Homeodomain-like_sf"/>
</dbReference>
<evidence type="ECO:0000256" key="3">
    <source>
        <dbReference type="ARBA" id="ARBA00023163"/>
    </source>
</evidence>
<keyword evidence="3" id="KW-0804">Transcription</keyword>
<evidence type="ECO:0000259" key="4">
    <source>
        <dbReference type="PROSITE" id="PS01124"/>
    </source>
</evidence>
<dbReference type="SUPFAM" id="SSF55136">
    <property type="entry name" value="Probable bacterial effector-binding domain"/>
    <property type="match status" value="1"/>
</dbReference>
<keyword evidence="2" id="KW-0238">DNA-binding</keyword>
<gene>
    <name evidence="5" type="ordered locus">Sterm_3564</name>
</gene>
<dbReference type="Gene3D" id="1.10.10.60">
    <property type="entry name" value="Homeodomain-like"/>
    <property type="match status" value="2"/>
</dbReference>
<dbReference type="InterPro" id="IPR010499">
    <property type="entry name" value="AraC_E-bd"/>
</dbReference>
<sequence>MNWISALNNALEYIENNLENDVKIKKIAQICLCSEYNVQRVFSIISGVTLGEYIRNRRLSKAAVDIRETNMRIIDIAFKYNYESADAFSKAFKNFHGISPKDGRVRSNELKTYPKLHFSMIIKGGKEMKNRIAEKGKLRVIGMKRTYKNVEEGMENIPKFWIEFNASKECTEMCSKMDGELKGFLGLCIPHETGAGYDYMICINSSAEAGGELEEYEIPDAKWMIFEAKGKLPESVQSVTKQIYEEVLTGSEYKHDNKPDFELYLSGDIENEDYITEIWIPVVKA</sequence>
<dbReference type="STRING" id="526218.Sterm_3564"/>
<dbReference type="SMART" id="SM00342">
    <property type="entry name" value="HTH_ARAC"/>
    <property type="match status" value="1"/>
</dbReference>
<dbReference type="AlphaFoldDB" id="D1ARB2"/>
<reference evidence="6" key="1">
    <citation type="submission" date="2009-09" db="EMBL/GenBank/DDBJ databases">
        <title>The complete chromosome of Sebaldella termitidis ATCC 33386.</title>
        <authorList>
            <consortium name="US DOE Joint Genome Institute (JGI-PGF)"/>
            <person name="Lucas S."/>
            <person name="Copeland A."/>
            <person name="Lapidus A."/>
            <person name="Glavina del Rio T."/>
            <person name="Dalin E."/>
            <person name="Tice H."/>
            <person name="Bruce D."/>
            <person name="Goodwin L."/>
            <person name="Pitluck S."/>
            <person name="Kyrpides N."/>
            <person name="Mavromatis K."/>
            <person name="Ivanova N."/>
            <person name="Mikhailova N."/>
            <person name="Sims D."/>
            <person name="Meincke L."/>
            <person name="Brettin T."/>
            <person name="Detter J.C."/>
            <person name="Han C."/>
            <person name="Larimer F."/>
            <person name="Land M."/>
            <person name="Hauser L."/>
            <person name="Markowitz V."/>
            <person name="Cheng J.F."/>
            <person name="Hugenholtz P."/>
            <person name="Woyke T."/>
            <person name="Wu D."/>
            <person name="Eisen J.A."/>
        </authorList>
    </citation>
    <scope>NUCLEOTIDE SEQUENCE [LARGE SCALE GENOMIC DNA]</scope>
    <source>
        <strain evidence="6">ATCC 33386 / NCTC 11300</strain>
    </source>
</reference>
<dbReference type="SMART" id="SM00871">
    <property type="entry name" value="AraC_E_bind"/>
    <property type="match status" value="1"/>
</dbReference>
<dbReference type="PANTHER" id="PTHR47504">
    <property type="entry name" value="RIGHT ORIGIN-BINDING PROTEIN"/>
    <property type="match status" value="1"/>
</dbReference>
<dbReference type="SUPFAM" id="SSF46689">
    <property type="entry name" value="Homeodomain-like"/>
    <property type="match status" value="2"/>
</dbReference>
<evidence type="ECO:0000313" key="6">
    <source>
        <dbReference type="Proteomes" id="UP000000845"/>
    </source>
</evidence>
<evidence type="ECO:0000256" key="2">
    <source>
        <dbReference type="ARBA" id="ARBA00023125"/>
    </source>
</evidence>
<dbReference type="GO" id="GO:0043565">
    <property type="term" value="F:sequence-specific DNA binding"/>
    <property type="evidence" value="ECO:0007669"/>
    <property type="project" value="InterPro"/>
</dbReference>
<name>D1ARB2_SEBTE</name>
<protein>
    <submittedName>
        <fullName evidence="5">Transcriptional regulator, AraC family</fullName>
    </submittedName>
</protein>
<feature type="domain" description="HTH araC/xylS-type" evidence="4">
    <location>
        <begin position="8"/>
        <end position="106"/>
    </location>
</feature>
<dbReference type="PANTHER" id="PTHR47504:SF5">
    <property type="entry name" value="RIGHT ORIGIN-BINDING PROTEIN"/>
    <property type="match status" value="1"/>
</dbReference>
<keyword evidence="6" id="KW-1185">Reference proteome</keyword>